<organism evidence="2 3">
    <name type="scientific">Haloferax prahovense (strain DSM 18310 / JCM 13924 / TL6)</name>
    <dbReference type="NCBI Taxonomy" id="1227461"/>
    <lineage>
        <taxon>Archaea</taxon>
        <taxon>Methanobacteriati</taxon>
        <taxon>Methanobacteriota</taxon>
        <taxon>Stenosarchaea group</taxon>
        <taxon>Halobacteria</taxon>
        <taxon>Halobacteriales</taxon>
        <taxon>Haloferacaceae</taxon>
        <taxon>Haloferax</taxon>
    </lineage>
</organism>
<evidence type="ECO:0000313" key="2">
    <source>
        <dbReference type="EMBL" id="ELZ67045.1"/>
    </source>
</evidence>
<evidence type="ECO:0000313" key="3">
    <source>
        <dbReference type="Proteomes" id="UP000011559"/>
    </source>
</evidence>
<evidence type="ECO:0000256" key="1">
    <source>
        <dbReference type="SAM" id="MobiDB-lite"/>
    </source>
</evidence>
<gene>
    <name evidence="2" type="ORF">C457_13449</name>
</gene>
<reference evidence="2 3" key="1">
    <citation type="journal article" date="2014" name="PLoS Genet.">
        <title>Phylogenetically driven sequencing of extremely halophilic archaea reveals strategies for static and dynamic osmo-response.</title>
        <authorList>
            <person name="Becker E.A."/>
            <person name="Seitzer P.M."/>
            <person name="Tritt A."/>
            <person name="Larsen D."/>
            <person name="Krusor M."/>
            <person name="Yao A.I."/>
            <person name="Wu D."/>
            <person name="Madern D."/>
            <person name="Eisen J.A."/>
            <person name="Darling A.E."/>
            <person name="Facciotti M.T."/>
        </authorList>
    </citation>
    <scope>NUCLEOTIDE SEQUENCE [LARGE SCALE GENOMIC DNA]</scope>
    <source>
        <strain evidence="3">DSM 18310 / JCM 13924 / TL6</strain>
    </source>
</reference>
<dbReference type="RefSeq" id="WP_008095315.1">
    <property type="nucleotide sequence ID" value="NZ_AOLG01000047.1"/>
</dbReference>
<name>M0G4F2_HALPT</name>
<dbReference type="AlphaFoldDB" id="M0G4F2"/>
<protein>
    <submittedName>
        <fullName evidence="2">Uncharacterized protein</fullName>
    </submittedName>
</protein>
<dbReference type="Proteomes" id="UP000011559">
    <property type="component" value="Unassembled WGS sequence"/>
</dbReference>
<keyword evidence="3" id="KW-1185">Reference proteome</keyword>
<feature type="region of interest" description="Disordered" evidence="1">
    <location>
        <begin position="1"/>
        <end position="27"/>
    </location>
</feature>
<proteinExistence type="predicted"/>
<dbReference type="EMBL" id="AOLG01000047">
    <property type="protein sequence ID" value="ELZ67045.1"/>
    <property type="molecule type" value="Genomic_DNA"/>
</dbReference>
<accession>M0G4F2</accession>
<comment type="caution">
    <text evidence="2">The sequence shown here is derived from an EMBL/GenBank/DDBJ whole genome shotgun (WGS) entry which is preliminary data.</text>
</comment>
<sequence length="105" mass="12088">MPYYGAASNVDRPNHWVAPDDVDDDEYPTEVELSDWSVIEVRDREMHELLDECHTKWTDRDIYEEKYGHLDDDCGEVFEIEEATWDGFVAGGVDPGWGDSSDSQD</sequence>